<dbReference type="AlphaFoldDB" id="A0A926RUG2"/>
<feature type="chain" id="PRO_5039609127" description="Lipoprotein" evidence="1">
    <location>
        <begin position="24"/>
        <end position="334"/>
    </location>
</feature>
<comment type="caution">
    <text evidence="2">The sequence shown here is derived from an EMBL/GenBank/DDBJ whole genome shotgun (WGS) entry which is preliminary data.</text>
</comment>
<evidence type="ECO:0000313" key="2">
    <source>
        <dbReference type="EMBL" id="MBD1372329.1"/>
    </source>
</evidence>
<name>A0A926RUG2_9BACL</name>
<dbReference type="SUPFAM" id="SSF69304">
    <property type="entry name" value="Tricorn protease N-terminal domain"/>
    <property type="match status" value="1"/>
</dbReference>
<dbReference type="Proteomes" id="UP000661691">
    <property type="component" value="Unassembled WGS sequence"/>
</dbReference>
<dbReference type="EMBL" id="JACXAH010000010">
    <property type="protein sequence ID" value="MBD1372329.1"/>
    <property type="molecule type" value="Genomic_DNA"/>
</dbReference>
<evidence type="ECO:0000313" key="3">
    <source>
        <dbReference type="Proteomes" id="UP000661691"/>
    </source>
</evidence>
<feature type="signal peptide" evidence="1">
    <location>
        <begin position="1"/>
        <end position="23"/>
    </location>
</feature>
<sequence length="334" mass="38455">MKKQLNKYVLFFFCLLIILSGCSQDFQWTQGDIIVSGGDEVFIVNPQTKKVQSIFKKNTFISEMKYNDKRNSIVLTTKAASNYYLYEIRSSDINKYEVPPAHFADSTKNYVVLNSDVIHTDSKGDIQGEWTVYDLAKEDFVLKQKVYGDFRSIIIYDDKAYISTFGDKKNSSNVYEVDLNHLKWRPIFKQYQARAPKVLKSSQTYGLYTHWDFGPSNQLVELNLNTGKTTPIVNLDSYVWDGIIIGDYAVVLHFDENGIQIEPNNHLSIINLKTKEIKKIENTRIGDLYDLIQYHDKVAITDLNGFLHLLDPKTLELESMQINKNGLLNITSVQ</sequence>
<evidence type="ECO:0000256" key="1">
    <source>
        <dbReference type="SAM" id="SignalP"/>
    </source>
</evidence>
<reference evidence="2" key="1">
    <citation type="submission" date="2020-09" db="EMBL/GenBank/DDBJ databases">
        <title>A novel bacterium of genus Hazenella, isolated from South China Sea.</title>
        <authorList>
            <person name="Huang H."/>
            <person name="Mo K."/>
            <person name="Hu Y."/>
        </authorList>
    </citation>
    <scope>NUCLEOTIDE SEQUENCE</scope>
    <source>
        <strain evidence="2">IB182357</strain>
    </source>
</reference>
<accession>A0A926RUG2</accession>
<keyword evidence="3" id="KW-1185">Reference proteome</keyword>
<evidence type="ECO:0008006" key="4">
    <source>
        <dbReference type="Google" id="ProtNLM"/>
    </source>
</evidence>
<dbReference type="PROSITE" id="PS51257">
    <property type="entry name" value="PROKAR_LIPOPROTEIN"/>
    <property type="match status" value="1"/>
</dbReference>
<protein>
    <recommendedName>
        <fullName evidence="4">Lipoprotein</fullName>
    </recommendedName>
</protein>
<keyword evidence="1" id="KW-0732">Signal</keyword>
<dbReference type="RefSeq" id="WP_191140617.1">
    <property type="nucleotide sequence ID" value="NZ_JACXAG020000007.1"/>
</dbReference>
<gene>
    <name evidence="2" type="ORF">IC620_08165</name>
</gene>
<proteinExistence type="predicted"/>
<organism evidence="2 3">
    <name type="scientific">Polycladospora coralii</name>
    <dbReference type="NCBI Taxonomy" id="2771432"/>
    <lineage>
        <taxon>Bacteria</taxon>
        <taxon>Bacillati</taxon>
        <taxon>Bacillota</taxon>
        <taxon>Bacilli</taxon>
        <taxon>Bacillales</taxon>
        <taxon>Thermoactinomycetaceae</taxon>
        <taxon>Polycladospora</taxon>
    </lineage>
</organism>